<evidence type="ECO:0000313" key="3">
    <source>
        <dbReference type="Proteomes" id="UP001230156"/>
    </source>
</evidence>
<name>A0ABU0YJ80_9PROT</name>
<keyword evidence="3" id="KW-1185">Reference proteome</keyword>
<dbReference type="PRINTS" id="PR00111">
    <property type="entry name" value="ABHYDROLASE"/>
</dbReference>
<dbReference type="InterPro" id="IPR000073">
    <property type="entry name" value="AB_hydrolase_1"/>
</dbReference>
<dbReference type="EMBL" id="JAUYVI010000001">
    <property type="protein sequence ID" value="MDQ7246718.1"/>
    <property type="molecule type" value="Genomic_DNA"/>
</dbReference>
<feature type="domain" description="AB hydrolase-1" evidence="1">
    <location>
        <begin position="19"/>
        <end position="269"/>
    </location>
</feature>
<accession>A0ABU0YJ80</accession>
<dbReference type="GO" id="GO:0016787">
    <property type="term" value="F:hydrolase activity"/>
    <property type="evidence" value="ECO:0007669"/>
    <property type="project" value="UniProtKB-KW"/>
</dbReference>
<gene>
    <name evidence="2" type="ORF">Q8A70_03535</name>
</gene>
<dbReference type="SUPFAM" id="SSF53474">
    <property type="entry name" value="alpha/beta-Hydrolases"/>
    <property type="match status" value="1"/>
</dbReference>
<dbReference type="Proteomes" id="UP001230156">
    <property type="component" value="Unassembled WGS sequence"/>
</dbReference>
<dbReference type="Gene3D" id="3.40.50.1820">
    <property type="entry name" value="alpha/beta hydrolase"/>
    <property type="match status" value="1"/>
</dbReference>
<proteinExistence type="predicted"/>
<dbReference type="RefSeq" id="WP_379954112.1">
    <property type="nucleotide sequence ID" value="NZ_JAUYVI010000001.1"/>
</dbReference>
<dbReference type="Pfam" id="PF00561">
    <property type="entry name" value="Abhydrolase_1"/>
    <property type="match status" value="1"/>
</dbReference>
<keyword evidence="2" id="KW-0378">Hydrolase</keyword>
<dbReference type="InterPro" id="IPR029058">
    <property type="entry name" value="AB_hydrolase_fold"/>
</dbReference>
<reference evidence="3" key="1">
    <citation type="submission" date="2023-08" db="EMBL/GenBank/DDBJ databases">
        <title>Rhodospirillaceae gen. nov., a novel taxon isolated from the Yangtze River Yuezi River estuary sludge.</title>
        <authorList>
            <person name="Ruan L."/>
        </authorList>
    </citation>
    <scope>NUCLEOTIDE SEQUENCE [LARGE SCALE GENOMIC DNA]</scope>
    <source>
        <strain evidence="3">R-7</strain>
    </source>
</reference>
<protein>
    <submittedName>
        <fullName evidence="2">Alpha/beta fold hydrolase</fullName>
    </submittedName>
</protein>
<dbReference type="InterPro" id="IPR050471">
    <property type="entry name" value="AB_hydrolase"/>
</dbReference>
<sequence length="289" mass="30549">MDSAVRLHVESRGPVAGEPILLIQGLGQQLIDWPEALVAALAARCRVILCDNRDAGLSPLAGPALDPALKPSDFPTADAPPGTAPYTLHDMAADIRAVLDRLAIEQAHILGYSMGGMIAQIFAARYPARTRSLVSLMSSDGAPWIAATPLALAAMARSITGGGDLAARIDMLAEDAALYRGPHLAFDRAEARSHIAAALDRADRPAGIYRQAQAMRGSGDRRALLERIGCPTLVVHGSDDPVIAPEQGRAAAARIPRARLEMLDRAGHDFAPEVTATLCRVIPDFLARG</sequence>
<evidence type="ECO:0000259" key="1">
    <source>
        <dbReference type="Pfam" id="PF00561"/>
    </source>
</evidence>
<organism evidence="2 3">
    <name type="scientific">Dongia sedimenti</name>
    <dbReference type="NCBI Taxonomy" id="3064282"/>
    <lineage>
        <taxon>Bacteria</taxon>
        <taxon>Pseudomonadati</taxon>
        <taxon>Pseudomonadota</taxon>
        <taxon>Alphaproteobacteria</taxon>
        <taxon>Rhodospirillales</taxon>
        <taxon>Dongiaceae</taxon>
        <taxon>Dongia</taxon>
    </lineage>
</organism>
<comment type="caution">
    <text evidence="2">The sequence shown here is derived from an EMBL/GenBank/DDBJ whole genome shotgun (WGS) entry which is preliminary data.</text>
</comment>
<evidence type="ECO:0000313" key="2">
    <source>
        <dbReference type="EMBL" id="MDQ7246718.1"/>
    </source>
</evidence>
<dbReference type="PANTHER" id="PTHR43433">
    <property type="entry name" value="HYDROLASE, ALPHA/BETA FOLD FAMILY PROTEIN"/>
    <property type="match status" value="1"/>
</dbReference>
<dbReference type="PANTHER" id="PTHR43433:SF5">
    <property type="entry name" value="AB HYDROLASE-1 DOMAIN-CONTAINING PROTEIN"/>
    <property type="match status" value="1"/>
</dbReference>